<sequence>MKKIPKSMSYGSALLTAAALVFANFLWSGVAQGGSPETWLGLPVTYVEDGYTFHPWPAQALKDMKIHTPDPILVAKAWVTPDWNAWITSGKTNRVRIEADEIVARPSSLLRLGSFDGKSTHKITGVRFAKLKLLMGATAIALPSGEMDFAEDGTLTHLRIATEQGMRFDVTPHGDKLTILAQLTNWKWDVLPALRFESVVAQGEINDDRILFDKIGGTGDGGSVEGLVRLTVTDAFAVDGELKLDKLNSVEVLKRIYAGHTVQGLLMANVKIAASAPSLSDLSKNMTASGTYSLRSGSVDRFGLLEGLRRQESGPAGGGLTKFVSLDGTFAGGVGKPSSVTMRRIDGGAMQGSGSFQVSLENKLRGNVTASIKLPNGDTKTRALVLTGAVNAPTLMVP</sequence>
<evidence type="ECO:0000313" key="1">
    <source>
        <dbReference type="EMBL" id="MEC5386325.1"/>
    </source>
</evidence>
<gene>
    <name evidence="1" type="ORF">VVD49_11370</name>
</gene>
<organism evidence="1 2">
    <name type="scientific">Uliginosibacterium silvisoli</name>
    <dbReference type="NCBI Taxonomy" id="3114758"/>
    <lineage>
        <taxon>Bacteria</taxon>
        <taxon>Pseudomonadati</taxon>
        <taxon>Pseudomonadota</taxon>
        <taxon>Betaproteobacteria</taxon>
        <taxon>Rhodocyclales</taxon>
        <taxon>Zoogloeaceae</taxon>
        <taxon>Uliginosibacterium</taxon>
    </lineage>
</organism>
<dbReference type="Proteomes" id="UP001331561">
    <property type="component" value="Unassembled WGS sequence"/>
</dbReference>
<dbReference type="EMBL" id="JAYXHS010000002">
    <property type="protein sequence ID" value="MEC5386325.1"/>
    <property type="molecule type" value="Genomic_DNA"/>
</dbReference>
<accession>A0ABU6K5P7</accession>
<name>A0ABU6K5P7_9RHOO</name>
<proteinExistence type="predicted"/>
<comment type="caution">
    <text evidence="1">The sequence shown here is derived from an EMBL/GenBank/DDBJ whole genome shotgun (WGS) entry which is preliminary data.</text>
</comment>
<dbReference type="RefSeq" id="WP_327599294.1">
    <property type="nucleotide sequence ID" value="NZ_JAYXHS010000002.1"/>
</dbReference>
<protein>
    <recommendedName>
        <fullName evidence="3">AsmA-like C-terminal domain-containing protein</fullName>
    </recommendedName>
</protein>
<evidence type="ECO:0008006" key="3">
    <source>
        <dbReference type="Google" id="ProtNLM"/>
    </source>
</evidence>
<evidence type="ECO:0000313" key="2">
    <source>
        <dbReference type="Proteomes" id="UP001331561"/>
    </source>
</evidence>
<reference evidence="1 2" key="1">
    <citation type="submission" date="2024-01" db="EMBL/GenBank/DDBJ databases">
        <title>Uliginosibacterium soil sp. nov.</title>
        <authorList>
            <person name="Lv Y."/>
        </authorList>
    </citation>
    <scope>NUCLEOTIDE SEQUENCE [LARGE SCALE GENOMIC DNA]</scope>
    <source>
        <strain evidence="1 2">H3</strain>
    </source>
</reference>
<keyword evidence="2" id="KW-1185">Reference proteome</keyword>